<evidence type="ECO:0000313" key="11">
    <source>
        <dbReference type="EMBL" id="ADU27773.1"/>
    </source>
</evidence>
<comment type="pathway">
    <text evidence="1">Cofactor biosynthesis; NAD(+) biosynthesis; nicotinate D-ribonucleotide from quinolinate: step 1/1.</text>
</comment>
<dbReference type="AlphaFoldDB" id="E6U4G6"/>
<evidence type="ECO:0000259" key="10">
    <source>
        <dbReference type="Pfam" id="PF02749"/>
    </source>
</evidence>
<evidence type="ECO:0000259" key="9">
    <source>
        <dbReference type="Pfam" id="PF01729"/>
    </source>
</evidence>
<dbReference type="KEGG" id="eha:Ethha_2259"/>
<keyword evidence="5 8" id="KW-0328">Glycosyltransferase</keyword>
<evidence type="ECO:0000256" key="4">
    <source>
        <dbReference type="ARBA" id="ARBA00019205"/>
    </source>
</evidence>
<dbReference type="CDD" id="cd01573">
    <property type="entry name" value="modD_like"/>
    <property type="match status" value="1"/>
</dbReference>
<dbReference type="InterPro" id="IPR002638">
    <property type="entry name" value="Quinolinate_PRibosylTrfase_C"/>
</dbReference>
<dbReference type="GO" id="GO:0009435">
    <property type="term" value="P:NAD+ biosynthetic process"/>
    <property type="evidence" value="ECO:0007669"/>
    <property type="project" value="InterPro"/>
</dbReference>
<sequence>MYIADETIDKIIKEDVPYLDLTTKLLGIGEMTGVIKYTSREHAVLCGTEEVVRIFKKLGIEPVKASSSGSLLQPSETFLIGKGRVADLHMAWRLTMNILEYSSGIATRTRNLLEKARAVNPDIELLSTRKLFPGTKELSIKAVVAGGGMPHRLGLSETILVFEQHLRFMGGIEGLLKNYAVLRKAACDKAIIVEVTTLEDAKKLCRVGVDGIQLDKIPPEELQTMVAEIRKMSDRVKLIATGGITDRNAEIYARTGVDALSTSSLYFGKPTDIGVVIEK</sequence>
<dbReference type="InterPro" id="IPR036068">
    <property type="entry name" value="Nicotinate_pribotase-like_C"/>
</dbReference>
<evidence type="ECO:0000256" key="2">
    <source>
        <dbReference type="ARBA" id="ARBA00009400"/>
    </source>
</evidence>
<dbReference type="FunFam" id="3.20.20.70:FF:000030">
    <property type="entry name" value="Nicotinate-nucleotide pyrophosphorylase, carboxylating"/>
    <property type="match status" value="1"/>
</dbReference>
<feature type="domain" description="Quinolinate phosphoribosyl transferase N-terminal" evidence="10">
    <location>
        <begin position="20"/>
        <end position="103"/>
    </location>
</feature>
<organism evidence="11 12">
    <name type="scientific">Ethanoligenens harbinense (strain DSM 18485 / JCM 12961 / CGMCC 1.5033 / YUAN-3)</name>
    <dbReference type="NCBI Taxonomy" id="663278"/>
    <lineage>
        <taxon>Bacteria</taxon>
        <taxon>Bacillati</taxon>
        <taxon>Bacillota</taxon>
        <taxon>Clostridia</taxon>
        <taxon>Eubacteriales</taxon>
        <taxon>Oscillospiraceae</taxon>
        <taxon>Ethanoligenens</taxon>
    </lineage>
</organism>
<accession>E6U4G6</accession>
<evidence type="ECO:0000256" key="3">
    <source>
        <dbReference type="ARBA" id="ARBA00011944"/>
    </source>
</evidence>
<dbReference type="HOGENOM" id="CLU_039622_2_1_9"/>
<evidence type="ECO:0000313" key="12">
    <source>
        <dbReference type="Proteomes" id="UP000001551"/>
    </source>
</evidence>
<dbReference type="InterPro" id="IPR006242">
    <property type="entry name" value="ModD"/>
</dbReference>
<evidence type="ECO:0000256" key="5">
    <source>
        <dbReference type="ARBA" id="ARBA00022676"/>
    </source>
</evidence>
<dbReference type="EC" id="2.4.2.19" evidence="3"/>
<dbReference type="SUPFAM" id="SSF51690">
    <property type="entry name" value="Nicotinate/Quinolinate PRTase C-terminal domain-like"/>
    <property type="match status" value="1"/>
</dbReference>
<dbReference type="InterPro" id="IPR022412">
    <property type="entry name" value="Quinolinate_PRibosylTrfase_N"/>
</dbReference>
<dbReference type="RefSeq" id="WP_013486121.1">
    <property type="nucleotide sequence ID" value="NC_014828.1"/>
</dbReference>
<dbReference type="InterPro" id="IPR013785">
    <property type="entry name" value="Aldolase_TIM"/>
</dbReference>
<dbReference type="Pfam" id="PF02749">
    <property type="entry name" value="QRPTase_N"/>
    <property type="match status" value="1"/>
</dbReference>
<dbReference type="InterPro" id="IPR027277">
    <property type="entry name" value="NadC/ModD"/>
</dbReference>
<dbReference type="GO" id="GO:0034213">
    <property type="term" value="P:quinolinate catabolic process"/>
    <property type="evidence" value="ECO:0007669"/>
    <property type="project" value="TreeGrafter"/>
</dbReference>
<dbReference type="Pfam" id="PF01729">
    <property type="entry name" value="QRPTase_C"/>
    <property type="match status" value="1"/>
</dbReference>
<comment type="similarity">
    <text evidence="2 8">Belongs to the NadC/ModD family.</text>
</comment>
<evidence type="ECO:0000256" key="6">
    <source>
        <dbReference type="ARBA" id="ARBA00022679"/>
    </source>
</evidence>
<gene>
    <name evidence="11" type="ordered locus">Ethha_2259</name>
</gene>
<proteinExistence type="inferred from homology"/>
<keyword evidence="6 8" id="KW-0808">Transferase</keyword>
<dbReference type="EMBL" id="CP002400">
    <property type="protein sequence ID" value="ADU27773.1"/>
    <property type="molecule type" value="Genomic_DNA"/>
</dbReference>
<dbReference type="STRING" id="663278.Ethha_2259"/>
<dbReference type="PANTHER" id="PTHR32179:SF4">
    <property type="entry name" value="PYROPHOSPHORYLASE MODD-RELATED"/>
    <property type="match status" value="1"/>
</dbReference>
<dbReference type="SUPFAM" id="SSF54675">
    <property type="entry name" value="Nicotinate/Quinolinate PRTase N-terminal domain-like"/>
    <property type="match status" value="1"/>
</dbReference>
<evidence type="ECO:0000256" key="8">
    <source>
        <dbReference type="PIRNR" id="PIRNR006250"/>
    </source>
</evidence>
<name>E6U4G6_ETHHY</name>
<dbReference type="Proteomes" id="UP000001551">
    <property type="component" value="Chromosome"/>
</dbReference>
<dbReference type="eggNOG" id="COG0157">
    <property type="taxonomic scope" value="Bacteria"/>
</dbReference>
<dbReference type="InterPro" id="IPR037128">
    <property type="entry name" value="Quinolinate_PRibosylTase_N_sf"/>
</dbReference>
<dbReference type="GO" id="GO:0004514">
    <property type="term" value="F:nicotinate-nucleotide diphosphorylase (carboxylating) activity"/>
    <property type="evidence" value="ECO:0007669"/>
    <property type="project" value="UniProtKB-EC"/>
</dbReference>
<dbReference type="Gene3D" id="3.20.20.70">
    <property type="entry name" value="Aldolase class I"/>
    <property type="match status" value="1"/>
</dbReference>
<dbReference type="PIRSF" id="PIRSF006250">
    <property type="entry name" value="NadC_ModD"/>
    <property type="match status" value="1"/>
</dbReference>
<dbReference type="PANTHER" id="PTHR32179">
    <property type="entry name" value="NICOTINATE-NUCLEOTIDE PYROPHOSPHORYLASE [CARBOXYLATING]"/>
    <property type="match status" value="1"/>
</dbReference>
<reference evidence="11 12" key="1">
    <citation type="submission" date="2010-12" db="EMBL/GenBank/DDBJ databases">
        <title>Complete sequence of Ethanoligenens harbinense YUAN-3.</title>
        <authorList>
            <person name="Lucas S."/>
            <person name="Copeland A."/>
            <person name="Lapidus A."/>
            <person name="Cheng J.-F."/>
            <person name="Bruce D."/>
            <person name="Goodwin L."/>
            <person name="Pitluck S."/>
            <person name="Chertkov O."/>
            <person name="Misra M."/>
            <person name="Detter J.C."/>
            <person name="Han C."/>
            <person name="Tapia R."/>
            <person name="Land M."/>
            <person name="Hauser L."/>
            <person name="Jeffries C."/>
            <person name="Kyrpides N."/>
            <person name="Ivanova N."/>
            <person name="Mikhailova N."/>
            <person name="Wang A."/>
            <person name="Mouttaki H."/>
            <person name="He Z."/>
            <person name="Zhou J."/>
            <person name="Hemme C.L."/>
            <person name="Woyke T."/>
        </authorList>
    </citation>
    <scope>NUCLEOTIDE SEQUENCE [LARGE SCALE GENOMIC DNA]</scope>
    <source>
        <strain evidence="12">DSM 18485 / JCM 12961 / CGMCC 1.5033 / YUAN-3</strain>
    </source>
</reference>
<evidence type="ECO:0000256" key="1">
    <source>
        <dbReference type="ARBA" id="ARBA00004893"/>
    </source>
</evidence>
<dbReference type="NCBIfam" id="TIGR01334">
    <property type="entry name" value="modD"/>
    <property type="match status" value="1"/>
</dbReference>
<dbReference type="Gene3D" id="3.90.1170.20">
    <property type="entry name" value="Quinolinate phosphoribosyl transferase, N-terminal domain"/>
    <property type="match status" value="1"/>
</dbReference>
<keyword evidence="12" id="KW-1185">Reference proteome</keyword>
<protein>
    <recommendedName>
        <fullName evidence="4">Putative pyrophosphorylase ModD</fullName>
        <ecNumber evidence="3">2.4.2.19</ecNumber>
    </recommendedName>
</protein>
<comment type="catalytic activity">
    <reaction evidence="7">
        <text>nicotinate beta-D-ribonucleotide + CO2 + diphosphate = quinolinate + 5-phospho-alpha-D-ribose 1-diphosphate + 2 H(+)</text>
        <dbReference type="Rhea" id="RHEA:12733"/>
        <dbReference type="ChEBI" id="CHEBI:15378"/>
        <dbReference type="ChEBI" id="CHEBI:16526"/>
        <dbReference type="ChEBI" id="CHEBI:29959"/>
        <dbReference type="ChEBI" id="CHEBI:33019"/>
        <dbReference type="ChEBI" id="CHEBI:57502"/>
        <dbReference type="ChEBI" id="CHEBI:58017"/>
        <dbReference type="EC" id="2.4.2.19"/>
    </reaction>
</comment>
<dbReference type="GO" id="GO:0005737">
    <property type="term" value="C:cytoplasm"/>
    <property type="evidence" value="ECO:0007669"/>
    <property type="project" value="TreeGrafter"/>
</dbReference>
<evidence type="ECO:0000256" key="7">
    <source>
        <dbReference type="ARBA" id="ARBA00047445"/>
    </source>
</evidence>
<feature type="domain" description="Quinolinate phosphoribosyl transferase C-terminal" evidence="9">
    <location>
        <begin position="105"/>
        <end position="267"/>
    </location>
</feature>